<name>A0A2V1ECZ9_9PLEO</name>
<evidence type="ECO:0000313" key="1">
    <source>
        <dbReference type="EMBL" id="PVI07909.1"/>
    </source>
</evidence>
<proteinExistence type="predicted"/>
<gene>
    <name evidence="1" type="ORF">DM02DRAFT_608519</name>
</gene>
<sequence length="364" mass="40936">MSDIVHQVDPDGDTVLILKNPGTPFAIWKIEPDKDARNEKVAKRRKISQGEKEMLSLAIEEEPTGVVDDDHAAIRYLVSSRHLALASGYFKSSLSQEGWMEGVRNEADGMYHLTTTDWDPDALLILLNILHLHNRKVPRELTLEMLAKMAVLIDYYRCAEATEVFTAMWIEKTAESETVPSEYNRDLVLWMCVAWVFKIPSTFETTTSIVIAQNNMPTVQSMDLPIPNSVLEAIENERHHALDSIFNCVQVWLDKWCSSDYKCSFSGYNTQYDFACSSMLIGALTKGLGYLNLSPRPETPFSGISVALISTKLQGMSSPKLRIGPSSSIHICNLDMTVKKSVIDIQTTVSGLRLDQFKDRAEEH</sequence>
<accession>A0A2V1ECZ9</accession>
<dbReference type="OrthoDB" id="5326346at2759"/>
<reference evidence="1 2" key="1">
    <citation type="journal article" date="2018" name="Sci. Rep.">
        <title>Comparative genomics provides insights into the lifestyle and reveals functional heterogeneity of dark septate endophytic fungi.</title>
        <authorList>
            <person name="Knapp D.G."/>
            <person name="Nemeth J.B."/>
            <person name="Barry K."/>
            <person name="Hainaut M."/>
            <person name="Henrissat B."/>
            <person name="Johnson J."/>
            <person name="Kuo A."/>
            <person name="Lim J.H.P."/>
            <person name="Lipzen A."/>
            <person name="Nolan M."/>
            <person name="Ohm R.A."/>
            <person name="Tamas L."/>
            <person name="Grigoriev I.V."/>
            <person name="Spatafora J.W."/>
            <person name="Nagy L.G."/>
            <person name="Kovacs G.M."/>
        </authorList>
    </citation>
    <scope>NUCLEOTIDE SEQUENCE [LARGE SCALE GENOMIC DNA]</scope>
    <source>
        <strain evidence="1 2">DSE2036</strain>
    </source>
</reference>
<evidence type="ECO:0008006" key="3">
    <source>
        <dbReference type="Google" id="ProtNLM"/>
    </source>
</evidence>
<dbReference type="Proteomes" id="UP000244855">
    <property type="component" value="Unassembled WGS sequence"/>
</dbReference>
<keyword evidence="2" id="KW-1185">Reference proteome</keyword>
<protein>
    <recommendedName>
        <fullName evidence="3">BTB domain-containing protein</fullName>
    </recommendedName>
</protein>
<dbReference type="EMBL" id="KZ805302">
    <property type="protein sequence ID" value="PVI07909.1"/>
    <property type="molecule type" value="Genomic_DNA"/>
</dbReference>
<dbReference type="STRING" id="97972.A0A2V1ECZ9"/>
<evidence type="ECO:0000313" key="2">
    <source>
        <dbReference type="Proteomes" id="UP000244855"/>
    </source>
</evidence>
<organism evidence="1 2">
    <name type="scientific">Periconia macrospinosa</name>
    <dbReference type="NCBI Taxonomy" id="97972"/>
    <lineage>
        <taxon>Eukaryota</taxon>
        <taxon>Fungi</taxon>
        <taxon>Dikarya</taxon>
        <taxon>Ascomycota</taxon>
        <taxon>Pezizomycotina</taxon>
        <taxon>Dothideomycetes</taxon>
        <taxon>Pleosporomycetidae</taxon>
        <taxon>Pleosporales</taxon>
        <taxon>Massarineae</taxon>
        <taxon>Periconiaceae</taxon>
        <taxon>Periconia</taxon>
    </lineage>
</organism>
<dbReference type="AlphaFoldDB" id="A0A2V1ECZ9"/>